<proteinExistence type="predicted"/>
<dbReference type="RefSeq" id="WP_184248989.1">
    <property type="nucleotide sequence ID" value="NZ_JACHLR010000020.1"/>
</dbReference>
<keyword evidence="2" id="KW-1185">Reference proteome</keyword>
<dbReference type="AlphaFoldDB" id="A0A7W7NXG7"/>
<comment type="caution">
    <text evidence="1">The sequence shown here is derived from an EMBL/GenBank/DDBJ whole genome shotgun (WGS) entry which is preliminary data.</text>
</comment>
<sequence>MFIFSHNEACEWQTIDTQGECSWLTLENSTNALPATHERSPMNELAATLGGVVTRKVNRTVAICTAQKGIKQQHSILYAQRMPSTLKVDLNSGRRLLRM</sequence>
<evidence type="ECO:0000313" key="2">
    <source>
        <dbReference type="Proteomes" id="UP000555448"/>
    </source>
</evidence>
<accession>A0A7W7NXG7</accession>
<dbReference type="Proteomes" id="UP000555448">
    <property type="component" value="Unassembled WGS sequence"/>
</dbReference>
<reference evidence="1 2" key="1">
    <citation type="submission" date="2020-08" db="EMBL/GenBank/DDBJ databases">
        <title>Functional genomics of gut bacteria from endangered species of beetles.</title>
        <authorList>
            <person name="Carlos-Shanley C."/>
        </authorList>
    </citation>
    <scope>NUCLEOTIDE SEQUENCE [LARGE SCALE GENOMIC DNA]</scope>
    <source>
        <strain evidence="1 2">S00245</strain>
    </source>
</reference>
<gene>
    <name evidence="1" type="ORF">HNO88_003704</name>
</gene>
<evidence type="ECO:0000313" key="1">
    <source>
        <dbReference type="EMBL" id="MBB4860361.1"/>
    </source>
</evidence>
<protein>
    <submittedName>
        <fullName evidence="1">Uncharacterized protein</fullName>
    </submittedName>
</protein>
<organism evidence="1 2">
    <name type="scientific">Novosphingobium chloroacetimidivorans</name>
    <dbReference type="NCBI Taxonomy" id="1428314"/>
    <lineage>
        <taxon>Bacteria</taxon>
        <taxon>Pseudomonadati</taxon>
        <taxon>Pseudomonadota</taxon>
        <taxon>Alphaproteobacteria</taxon>
        <taxon>Sphingomonadales</taxon>
        <taxon>Sphingomonadaceae</taxon>
        <taxon>Novosphingobium</taxon>
    </lineage>
</organism>
<name>A0A7W7NXG7_9SPHN</name>
<dbReference type="EMBL" id="JACHLR010000020">
    <property type="protein sequence ID" value="MBB4860361.1"/>
    <property type="molecule type" value="Genomic_DNA"/>
</dbReference>